<dbReference type="Gene3D" id="2.120.10.10">
    <property type="match status" value="1"/>
</dbReference>
<dbReference type="InterPro" id="IPR036278">
    <property type="entry name" value="Sialidase_sf"/>
</dbReference>
<dbReference type="Proteomes" id="UP000599109">
    <property type="component" value="Unassembled WGS sequence"/>
</dbReference>
<evidence type="ECO:0000313" key="2">
    <source>
        <dbReference type="EMBL" id="MBL0392504.1"/>
    </source>
</evidence>
<feature type="chain" id="PRO_5037818355" evidence="1">
    <location>
        <begin position="21"/>
        <end position="518"/>
    </location>
</feature>
<protein>
    <submittedName>
        <fullName evidence="2">Exo-alpha-sialidase</fullName>
    </submittedName>
</protein>
<keyword evidence="1" id="KW-0732">Signal</keyword>
<organism evidence="2 3">
    <name type="scientific">Ramlibacter monticola</name>
    <dbReference type="NCBI Taxonomy" id="1926872"/>
    <lineage>
        <taxon>Bacteria</taxon>
        <taxon>Pseudomonadati</taxon>
        <taxon>Pseudomonadota</taxon>
        <taxon>Betaproteobacteria</taxon>
        <taxon>Burkholderiales</taxon>
        <taxon>Comamonadaceae</taxon>
        <taxon>Ramlibacter</taxon>
    </lineage>
</organism>
<dbReference type="InterPro" id="IPR015943">
    <property type="entry name" value="WD40/YVTN_repeat-like_dom_sf"/>
</dbReference>
<dbReference type="SUPFAM" id="SSF50939">
    <property type="entry name" value="Sialidases"/>
    <property type="match status" value="1"/>
</dbReference>
<dbReference type="Gene3D" id="2.130.10.10">
    <property type="entry name" value="YVTN repeat-like/Quinoprotein amine dehydrogenase"/>
    <property type="match status" value="1"/>
</dbReference>
<dbReference type="RefSeq" id="WP_201675126.1">
    <property type="nucleotide sequence ID" value="NZ_JAEQNE010000003.1"/>
</dbReference>
<proteinExistence type="predicted"/>
<accession>A0A936Z265</accession>
<sequence>MQRGWIVGALSCVLAATAAAGPETVSQPVLVTSPSPFGSCGLVGTDTLFVNSTVEPSAAVNPTNPLNIVVGYQQDRWSGGGARGLLAGVSFDGGLSWLRVVVPGISTCTGGPYERATDPWVSFAPNGDAYFFGMGFDFTTPPGRPGGNGKSAMLVSKSTDGGFTWGPPITLIEDLNSRFLNDKNTITADPGDARFAYAVWDRLQTPVGATINPDHVIGIGFKGPTMFSRTTDGGATWETARKIYDPGATSQTIGNQVVVLPNGTLLNFFNEILGFKNSDGGARFDFNLALIRSTDQGATWTHGPAIRAAKMMSMATVRPSGVIDPDPATGAETRVRSGDILPAVAVDRGATSPGRGNVYAVWQDARFSGLRIDEIGFARSTDGGLTWSTPIKINRTPTSLPDGSRQAFTPTVSVAADGTIAVSYYDFRNHFAGSPFLETDHWIVHCHPSSASCTSSADWLFESHVAGPFDMRKAPNARGYFLGDYMAMPAAGTRFKPVFVQSGPGSGRSDVFNATAAE</sequence>
<dbReference type="CDD" id="cd15482">
    <property type="entry name" value="Sialidase_non-viral"/>
    <property type="match status" value="1"/>
</dbReference>
<feature type="signal peptide" evidence="1">
    <location>
        <begin position="1"/>
        <end position="20"/>
    </location>
</feature>
<evidence type="ECO:0000313" key="3">
    <source>
        <dbReference type="Proteomes" id="UP000599109"/>
    </source>
</evidence>
<dbReference type="EMBL" id="JAEQNE010000003">
    <property type="protein sequence ID" value="MBL0392504.1"/>
    <property type="molecule type" value="Genomic_DNA"/>
</dbReference>
<reference evidence="2 3" key="1">
    <citation type="journal article" date="2017" name="Int. J. Syst. Evol. Microbiol.">
        <title>Ramlibacter monticola sp. nov., isolated from forest soil.</title>
        <authorList>
            <person name="Chaudhary D.K."/>
            <person name="Kim J."/>
        </authorList>
    </citation>
    <scope>NUCLEOTIDE SEQUENCE [LARGE SCALE GENOMIC DNA]</scope>
    <source>
        <strain evidence="2 3">KACC 19175</strain>
    </source>
</reference>
<name>A0A936Z265_9BURK</name>
<gene>
    <name evidence="2" type="ORF">JJ685_15295</name>
</gene>
<keyword evidence="3" id="KW-1185">Reference proteome</keyword>
<dbReference type="AlphaFoldDB" id="A0A936Z265"/>
<comment type="caution">
    <text evidence="2">The sequence shown here is derived from an EMBL/GenBank/DDBJ whole genome shotgun (WGS) entry which is preliminary data.</text>
</comment>
<evidence type="ECO:0000256" key="1">
    <source>
        <dbReference type="SAM" id="SignalP"/>
    </source>
</evidence>